<reference evidence="3" key="1">
    <citation type="journal article" date="2019" name="Int. J. Syst. Evol. Microbiol.">
        <title>The Global Catalogue of Microorganisms (GCM) 10K type strain sequencing project: providing services to taxonomists for standard genome sequencing and annotation.</title>
        <authorList>
            <consortium name="The Broad Institute Genomics Platform"/>
            <consortium name="The Broad Institute Genome Sequencing Center for Infectious Disease"/>
            <person name="Wu L."/>
            <person name="Ma J."/>
        </authorList>
    </citation>
    <scope>NUCLEOTIDE SEQUENCE [LARGE SCALE GENOMIC DNA]</scope>
    <source>
        <strain evidence="3">JCM 17125</strain>
    </source>
</reference>
<name>A0ABP7DHF6_9MICO</name>
<feature type="region of interest" description="Disordered" evidence="1">
    <location>
        <begin position="1"/>
        <end position="30"/>
    </location>
</feature>
<keyword evidence="3" id="KW-1185">Reference proteome</keyword>
<evidence type="ECO:0000313" key="2">
    <source>
        <dbReference type="EMBL" id="GAA3705750.1"/>
    </source>
</evidence>
<accession>A0ABP7DHF6</accession>
<sequence>MERAPEVPVGGVEQPHATTVGPRTDTFTTDTPSAATVVAERAGVCREPALRTEGGLTAYGLGTLSRS</sequence>
<comment type="caution">
    <text evidence="2">The sequence shown here is derived from an EMBL/GenBank/DDBJ whole genome shotgun (WGS) entry which is preliminary data.</text>
</comment>
<evidence type="ECO:0000313" key="3">
    <source>
        <dbReference type="Proteomes" id="UP001501468"/>
    </source>
</evidence>
<dbReference type="Proteomes" id="UP001501468">
    <property type="component" value="Unassembled WGS sequence"/>
</dbReference>
<dbReference type="EMBL" id="BAABDC010000003">
    <property type="protein sequence ID" value="GAA3705750.1"/>
    <property type="molecule type" value="Genomic_DNA"/>
</dbReference>
<organism evidence="2 3">
    <name type="scientific">Terrabacter ginsenosidimutans</name>
    <dbReference type="NCBI Taxonomy" id="490575"/>
    <lineage>
        <taxon>Bacteria</taxon>
        <taxon>Bacillati</taxon>
        <taxon>Actinomycetota</taxon>
        <taxon>Actinomycetes</taxon>
        <taxon>Micrococcales</taxon>
        <taxon>Intrasporangiaceae</taxon>
        <taxon>Terrabacter</taxon>
    </lineage>
</organism>
<proteinExistence type="predicted"/>
<evidence type="ECO:0000256" key="1">
    <source>
        <dbReference type="SAM" id="MobiDB-lite"/>
    </source>
</evidence>
<protein>
    <submittedName>
        <fullName evidence="2">Uncharacterized protein</fullName>
    </submittedName>
</protein>
<gene>
    <name evidence="2" type="ORF">GCM10022399_23150</name>
</gene>